<keyword evidence="1" id="KW-0732">Signal</keyword>
<gene>
    <name evidence="2" type="ORF">B4088_6415</name>
</gene>
<evidence type="ECO:0000313" key="3">
    <source>
        <dbReference type="Proteomes" id="UP000076482"/>
    </source>
</evidence>
<dbReference type="RefSeq" id="WP_063263587.1">
    <property type="nucleotide sequence ID" value="NZ_LJKE01000136.1"/>
</dbReference>
<protein>
    <recommendedName>
        <fullName evidence="4">Lipoprotein</fullName>
    </recommendedName>
</protein>
<feature type="signal peptide" evidence="1">
    <location>
        <begin position="1"/>
        <end position="22"/>
    </location>
</feature>
<evidence type="ECO:0008006" key="4">
    <source>
        <dbReference type="Google" id="ProtNLM"/>
    </source>
</evidence>
<dbReference type="Proteomes" id="UP000076482">
    <property type="component" value="Unassembled WGS sequence"/>
</dbReference>
<dbReference type="AlphaFoldDB" id="A0A164KEC5"/>
<dbReference type="PROSITE" id="PS51257">
    <property type="entry name" value="PROKAR_LIPOPROTEIN"/>
    <property type="match status" value="1"/>
</dbReference>
<dbReference type="EMBL" id="LJKE01000136">
    <property type="protein sequence ID" value="KZD49816.1"/>
    <property type="molecule type" value="Genomic_DNA"/>
</dbReference>
<comment type="caution">
    <text evidence="2">The sequence shown here is derived from an EMBL/GenBank/DDBJ whole genome shotgun (WGS) entry which is preliminary data.</text>
</comment>
<proteinExistence type="predicted"/>
<reference evidence="2 3" key="1">
    <citation type="submission" date="2015-09" db="EMBL/GenBank/DDBJ databases">
        <title>Bacillus cereus food isolates.</title>
        <authorList>
            <person name="Boekhorst J."/>
        </authorList>
    </citation>
    <scope>NUCLEOTIDE SEQUENCE [LARGE SCALE GENOMIC DNA]</scope>
    <source>
        <strain evidence="2 3">B4088</strain>
    </source>
</reference>
<dbReference type="PATRIC" id="fig|1396.535.peg.5196"/>
<evidence type="ECO:0000256" key="1">
    <source>
        <dbReference type="SAM" id="SignalP"/>
    </source>
</evidence>
<accession>A0A164KEC5</accession>
<feature type="chain" id="PRO_5015051842" description="Lipoprotein" evidence="1">
    <location>
        <begin position="23"/>
        <end position="334"/>
    </location>
</feature>
<name>A0A164KEC5_BACCE</name>
<organism evidence="2 3">
    <name type="scientific">Bacillus cereus</name>
    <dbReference type="NCBI Taxonomy" id="1396"/>
    <lineage>
        <taxon>Bacteria</taxon>
        <taxon>Bacillati</taxon>
        <taxon>Bacillota</taxon>
        <taxon>Bacilli</taxon>
        <taxon>Bacillales</taxon>
        <taxon>Bacillaceae</taxon>
        <taxon>Bacillus</taxon>
        <taxon>Bacillus cereus group</taxon>
    </lineage>
</organism>
<sequence length="334" mass="38616">MNRNRLVYILLLSMLLLFSACKKETEKTQENNNQPKIQLDSTNFKSTIASTVNRDKLPFAETGGINVGIYNQNGEIEKDFNFNIEENQSLKKFISLGNLIKTERVYKMFLLVDYKQSEFKVDGRELAKDFTFQVGAGESVEVPIEIPPLPKGLHDVVFVIAKFPDKKILDEEFRKQTDSSNLLFVRFSTVVGGDETVNNQVKFNSYGEKKTEDMLDGVFIAKENNYKRWLTQEVTKDKNLNFYTKVGNNSNTRKQYALVQFFDWEQMKFIDNKDVLFYDLEPNTVYTVKSQIPINKEKGVYDLTPILIHNPFQKVTVYNQQIDTAIRVGVNVED</sequence>
<evidence type="ECO:0000313" key="2">
    <source>
        <dbReference type="EMBL" id="KZD49816.1"/>
    </source>
</evidence>